<reference evidence="2 3" key="1">
    <citation type="journal article" date="2021" name="BMC Biol.">
        <title>Horizontally acquired antibacterial genes associated with adaptive radiation of ladybird beetles.</title>
        <authorList>
            <person name="Li H.S."/>
            <person name="Tang X.F."/>
            <person name="Huang Y.H."/>
            <person name="Xu Z.Y."/>
            <person name="Chen M.L."/>
            <person name="Du X.Y."/>
            <person name="Qiu B.Y."/>
            <person name="Chen P.T."/>
            <person name="Zhang W."/>
            <person name="Slipinski A."/>
            <person name="Escalona H.E."/>
            <person name="Waterhouse R.M."/>
            <person name="Zwick A."/>
            <person name="Pang H."/>
        </authorList>
    </citation>
    <scope>NUCLEOTIDE SEQUENCE [LARGE SCALE GENOMIC DNA]</scope>
    <source>
        <strain evidence="2">SYSU2018</strain>
    </source>
</reference>
<dbReference type="EMBL" id="JABFTP020000185">
    <property type="protein sequence ID" value="KAL3289232.1"/>
    <property type="molecule type" value="Genomic_DNA"/>
</dbReference>
<evidence type="ECO:0000256" key="1">
    <source>
        <dbReference type="SAM" id="MobiDB-lite"/>
    </source>
</evidence>
<organism evidence="2 3">
    <name type="scientific">Cryptolaemus montrouzieri</name>
    <dbReference type="NCBI Taxonomy" id="559131"/>
    <lineage>
        <taxon>Eukaryota</taxon>
        <taxon>Metazoa</taxon>
        <taxon>Ecdysozoa</taxon>
        <taxon>Arthropoda</taxon>
        <taxon>Hexapoda</taxon>
        <taxon>Insecta</taxon>
        <taxon>Pterygota</taxon>
        <taxon>Neoptera</taxon>
        <taxon>Endopterygota</taxon>
        <taxon>Coleoptera</taxon>
        <taxon>Polyphaga</taxon>
        <taxon>Cucujiformia</taxon>
        <taxon>Coccinelloidea</taxon>
        <taxon>Coccinellidae</taxon>
        <taxon>Scymninae</taxon>
        <taxon>Scymnini</taxon>
        <taxon>Cryptolaemus</taxon>
    </lineage>
</organism>
<evidence type="ECO:0000313" key="2">
    <source>
        <dbReference type="EMBL" id="KAL3289232.1"/>
    </source>
</evidence>
<keyword evidence="3" id="KW-1185">Reference proteome</keyword>
<gene>
    <name evidence="2" type="ORF">HHI36_003666</name>
</gene>
<comment type="caution">
    <text evidence="2">The sequence shown here is derived from an EMBL/GenBank/DDBJ whole genome shotgun (WGS) entry which is preliminary data.</text>
</comment>
<feature type="compositionally biased region" description="Polar residues" evidence="1">
    <location>
        <begin position="9"/>
        <end position="19"/>
    </location>
</feature>
<sequence length="93" mass="9930">MEDWDDDAPTTTTKTSNYGVFTDGGRKFTAGRGFKPVHANDDDWGPSEVVSVGEDSGWTNNDFNSGFGGGDRRGRGGRGSRGGRDMIAPQLSI</sequence>
<proteinExistence type="predicted"/>
<feature type="region of interest" description="Disordered" evidence="1">
    <location>
        <begin position="1"/>
        <end position="93"/>
    </location>
</feature>
<dbReference type="Proteomes" id="UP001516400">
    <property type="component" value="Unassembled WGS sequence"/>
</dbReference>
<accession>A0ABD2PEL5</accession>
<protein>
    <submittedName>
        <fullName evidence="2">Uncharacterized protein</fullName>
    </submittedName>
</protein>
<name>A0ABD2PEL5_9CUCU</name>
<evidence type="ECO:0000313" key="3">
    <source>
        <dbReference type="Proteomes" id="UP001516400"/>
    </source>
</evidence>
<dbReference type="AlphaFoldDB" id="A0ABD2PEL5"/>